<evidence type="ECO:0000256" key="2">
    <source>
        <dbReference type="PROSITE-ProRule" id="PRU00335"/>
    </source>
</evidence>
<organism evidence="4 5">
    <name type="scientific">Pontibacter lucknowensis</name>
    <dbReference type="NCBI Taxonomy" id="1077936"/>
    <lineage>
        <taxon>Bacteria</taxon>
        <taxon>Pseudomonadati</taxon>
        <taxon>Bacteroidota</taxon>
        <taxon>Cytophagia</taxon>
        <taxon>Cytophagales</taxon>
        <taxon>Hymenobacteraceae</taxon>
        <taxon>Pontibacter</taxon>
    </lineage>
</organism>
<protein>
    <submittedName>
        <fullName evidence="4">Transcriptional regulator, TetR family</fullName>
    </submittedName>
</protein>
<dbReference type="RefSeq" id="WP_076421468.1">
    <property type="nucleotide sequence ID" value="NZ_FTNM01000001.1"/>
</dbReference>
<keyword evidence="1 2" id="KW-0238">DNA-binding</keyword>
<dbReference type="OrthoDB" id="649282at2"/>
<name>A0A1N6TZZ5_9BACT</name>
<dbReference type="Pfam" id="PF00440">
    <property type="entry name" value="TetR_N"/>
    <property type="match status" value="1"/>
</dbReference>
<dbReference type="SUPFAM" id="SSF46689">
    <property type="entry name" value="Homeodomain-like"/>
    <property type="match status" value="1"/>
</dbReference>
<evidence type="ECO:0000313" key="4">
    <source>
        <dbReference type="EMBL" id="SIQ58904.1"/>
    </source>
</evidence>
<reference evidence="5" key="1">
    <citation type="submission" date="2017-01" db="EMBL/GenBank/DDBJ databases">
        <authorList>
            <person name="Varghese N."/>
            <person name="Submissions S."/>
        </authorList>
    </citation>
    <scope>NUCLEOTIDE SEQUENCE [LARGE SCALE GENOMIC DNA]</scope>
    <source>
        <strain evidence="5">DM9</strain>
    </source>
</reference>
<dbReference type="InterPro" id="IPR001647">
    <property type="entry name" value="HTH_TetR"/>
</dbReference>
<feature type="DNA-binding region" description="H-T-H motif" evidence="2">
    <location>
        <begin position="45"/>
        <end position="64"/>
    </location>
</feature>
<evidence type="ECO:0000256" key="1">
    <source>
        <dbReference type="ARBA" id="ARBA00023125"/>
    </source>
</evidence>
<gene>
    <name evidence="4" type="ORF">SAMN05421545_0601</name>
</gene>
<dbReference type="PROSITE" id="PS50977">
    <property type="entry name" value="HTH_TETR_2"/>
    <property type="match status" value="1"/>
</dbReference>
<evidence type="ECO:0000259" key="3">
    <source>
        <dbReference type="PROSITE" id="PS50977"/>
    </source>
</evidence>
<dbReference type="EMBL" id="FTNM01000001">
    <property type="protein sequence ID" value="SIQ58904.1"/>
    <property type="molecule type" value="Genomic_DNA"/>
</dbReference>
<dbReference type="STRING" id="1077936.SAMN05421545_0601"/>
<keyword evidence="5" id="KW-1185">Reference proteome</keyword>
<evidence type="ECO:0000313" key="5">
    <source>
        <dbReference type="Proteomes" id="UP000185924"/>
    </source>
</evidence>
<dbReference type="Gene3D" id="1.10.357.10">
    <property type="entry name" value="Tetracycline Repressor, domain 2"/>
    <property type="match status" value="1"/>
</dbReference>
<feature type="domain" description="HTH tetR-type" evidence="3">
    <location>
        <begin position="22"/>
        <end position="82"/>
    </location>
</feature>
<dbReference type="GO" id="GO:0003677">
    <property type="term" value="F:DNA binding"/>
    <property type="evidence" value="ECO:0007669"/>
    <property type="project" value="UniProtKB-UniRule"/>
</dbReference>
<dbReference type="AlphaFoldDB" id="A0A1N6TZZ5"/>
<dbReference type="InterPro" id="IPR009057">
    <property type="entry name" value="Homeodomain-like_sf"/>
</dbReference>
<dbReference type="Proteomes" id="UP000185924">
    <property type="component" value="Unassembled WGS sequence"/>
</dbReference>
<sequence>MNTTSIKINLNHKAYMRDPENTELGRRIINESIRLIDDLGFEQFTFRKLANIIGSTEASIYRYFENKHKLLVYLVSWHWAWLDHFVLFHTNNIADPRERLSRAIDVITSSGIDNPATLHINESALYRIVIVEASKVYLTKEVDDDNKDGYFLEYKRLCHHIAEMVLAINPDYPYPHALISTIMEAAHQQVFFAEHLPSLTEIKGTKRSPQETATFLKHLVFAAVDQKR</sequence>
<proteinExistence type="predicted"/>
<accession>A0A1N6TZZ5</accession>
<dbReference type="PRINTS" id="PR00455">
    <property type="entry name" value="HTHTETR"/>
</dbReference>